<proteinExistence type="predicted"/>
<sequence>MPEQPVRVERVESDVPCSTFNTPRAYLMLGQTEHPNPGTWTHTEGNPSFFSSAAPGLMVFLENFFPPTLYIHDSLHSTSILEARNFKKIKITLKLLPFEIFISA</sequence>
<keyword evidence="2" id="KW-1185">Reference proteome</keyword>
<dbReference type="AlphaFoldDB" id="A0A8J2LS11"/>
<organism evidence="1 2">
    <name type="scientific">Allacma fusca</name>
    <dbReference type="NCBI Taxonomy" id="39272"/>
    <lineage>
        <taxon>Eukaryota</taxon>
        <taxon>Metazoa</taxon>
        <taxon>Ecdysozoa</taxon>
        <taxon>Arthropoda</taxon>
        <taxon>Hexapoda</taxon>
        <taxon>Collembola</taxon>
        <taxon>Symphypleona</taxon>
        <taxon>Sminthuridae</taxon>
        <taxon>Allacma</taxon>
    </lineage>
</organism>
<name>A0A8J2LS11_9HEXA</name>
<protein>
    <submittedName>
        <fullName evidence="1">Uncharacterized protein</fullName>
    </submittedName>
</protein>
<dbReference type="EMBL" id="CAJVCH010571259">
    <property type="protein sequence ID" value="CAG7837040.1"/>
    <property type="molecule type" value="Genomic_DNA"/>
</dbReference>
<evidence type="ECO:0000313" key="1">
    <source>
        <dbReference type="EMBL" id="CAG7837040.1"/>
    </source>
</evidence>
<accession>A0A8J2LS11</accession>
<gene>
    <name evidence="1" type="ORF">AFUS01_LOCUS46211</name>
</gene>
<comment type="caution">
    <text evidence="1">The sequence shown here is derived from an EMBL/GenBank/DDBJ whole genome shotgun (WGS) entry which is preliminary data.</text>
</comment>
<reference evidence="1" key="1">
    <citation type="submission" date="2021-06" db="EMBL/GenBank/DDBJ databases">
        <authorList>
            <person name="Hodson N. C."/>
            <person name="Mongue J. A."/>
            <person name="Jaron S. K."/>
        </authorList>
    </citation>
    <scope>NUCLEOTIDE SEQUENCE</scope>
</reference>
<evidence type="ECO:0000313" key="2">
    <source>
        <dbReference type="Proteomes" id="UP000708208"/>
    </source>
</evidence>
<dbReference type="Proteomes" id="UP000708208">
    <property type="component" value="Unassembled WGS sequence"/>
</dbReference>